<sequence>MSELKIFRAKYIYPVSSPVIEDGIVATAKGRIIAVGPYRQLKDLGVVFDLGEVVLMPALVNAHVHLELSALKWRLTPTGSFISWVKSLIKGRTEVGEDEAKEAAWQAVREMWHEGVGVIADIGNTPLALSALESSPVEGIFFREIINFRNGSREFKELVGLGRTPGIRISLSAHSPYTVSPLLLQAIKAWTRSRRSIFSIHVAECPEEVLFLKEGSGPIRFLLEERGQWNPSFRPPEMSPVAYLHSLGLLDQRTLCVHVVQVDLEDLELISRTGASVCLCPRSNTFLGVGLPPVERFLALGIRPALGTDSLASNDRLSIFAEMATVARFFPRIPPEEIIKMGTIYGARALGLERDWGSLEQGKRAAFLSLRIDGLGLAAEDLAGFLTTSSHPPELSWIYG</sequence>
<dbReference type="InterPro" id="IPR050287">
    <property type="entry name" value="MTA/SAH_deaminase"/>
</dbReference>
<dbReference type="GO" id="GO:0016810">
    <property type="term" value="F:hydrolase activity, acting on carbon-nitrogen (but not peptide) bonds"/>
    <property type="evidence" value="ECO:0007669"/>
    <property type="project" value="InterPro"/>
</dbReference>
<dbReference type="Gene3D" id="3.20.20.140">
    <property type="entry name" value="Metal-dependent hydrolases"/>
    <property type="match status" value="1"/>
</dbReference>
<reference evidence="2 3" key="1">
    <citation type="submission" date="2020-02" db="EMBL/GenBank/DDBJ databases">
        <title>Genome analysis of Thermosulfuriphilus ammonigenes ST65T, an anaerobic thermophilic chemolithoautotrophic bacterium isolated from a deep-sea hydrothermal vent.</title>
        <authorList>
            <person name="Slobodkina G."/>
            <person name="Allioux M."/>
            <person name="Merkel A."/>
            <person name="Alain K."/>
            <person name="Jebbar M."/>
            <person name="Slobodkin A."/>
        </authorList>
    </citation>
    <scope>NUCLEOTIDE SEQUENCE [LARGE SCALE GENOMIC DNA]</scope>
    <source>
        <strain evidence="2 3">ST65</strain>
    </source>
</reference>
<protein>
    <submittedName>
        <fullName evidence="2">Amidohydrolase family protein</fullName>
    </submittedName>
</protein>
<dbReference type="Proteomes" id="UP000502179">
    <property type="component" value="Chromosome"/>
</dbReference>
<name>A0A6G7PUL5_9BACT</name>
<dbReference type="InterPro" id="IPR032466">
    <property type="entry name" value="Metal_Hydrolase"/>
</dbReference>
<evidence type="ECO:0000256" key="1">
    <source>
        <dbReference type="ARBA" id="ARBA00022801"/>
    </source>
</evidence>
<keyword evidence="3" id="KW-1185">Reference proteome</keyword>
<evidence type="ECO:0000313" key="2">
    <source>
        <dbReference type="EMBL" id="QIJ71369.1"/>
    </source>
</evidence>
<dbReference type="EMBL" id="CP048877">
    <property type="protein sequence ID" value="QIJ71369.1"/>
    <property type="molecule type" value="Genomic_DNA"/>
</dbReference>
<dbReference type="SUPFAM" id="SSF51556">
    <property type="entry name" value="Metallo-dependent hydrolases"/>
    <property type="match status" value="1"/>
</dbReference>
<dbReference type="PANTHER" id="PTHR43794:SF11">
    <property type="entry name" value="AMIDOHYDROLASE-RELATED DOMAIN-CONTAINING PROTEIN"/>
    <property type="match status" value="1"/>
</dbReference>
<evidence type="ECO:0000313" key="3">
    <source>
        <dbReference type="Proteomes" id="UP000502179"/>
    </source>
</evidence>
<dbReference type="Pfam" id="PF01979">
    <property type="entry name" value="Amidohydro_1"/>
    <property type="match status" value="1"/>
</dbReference>
<dbReference type="PANTHER" id="PTHR43794">
    <property type="entry name" value="AMINOHYDROLASE SSNA-RELATED"/>
    <property type="match status" value="1"/>
</dbReference>
<dbReference type="SUPFAM" id="SSF51338">
    <property type="entry name" value="Composite domain of metallo-dependent hydrolases"/>
    <property type="match status" value="1"/>
</dbReference>
<organism evidence="2 3">
    <name type="scientific">Thermosulfuriphilus ammonigenes</name>
    <dbReference type="NCBI Taxonomy" id="1936021"/>
    <lineage>
        <taxon>Bacteria</taxon>
        <taxon>Pseudomonadati</taxon>
        <taxon>Thermodesulfobacteriota</taxon>
        <taxon>Thermodesulfobacteria</taxon>
        <taxon>Thermodesulfobacteriales</taxon>
        <taxon>Thermodesulfobacteriaceae</taxon>
        <taxon>Thermosulfuriphilus</taxon>
    </lineage>
</organism>
<dbReference type="AlphaFoldDB" id="A0A6G7PUL5"/>
<proteinExistence type="predicted"/>
<dbReference type="InterPro" id="IPR006680">
    <property type="entry name" value="Amidohydro-rel"/>
</dbReference>
<dbReference type="KEGG" id="tav:G4V39_03355"/>
<dbReference type="RefSeq" id="WP_166031590.1">
    <property type="nucleotide sequence ID" value="NZ_CP048877.1"/>
</dbReference>
<keyword evidence="1 2" id="KW-0378">Hydrolase</keyword>
<dbReference type="Gene3D" id="2.30.40.10">
    <property type="entry name" value="Urease, subunit C, domain 1"/>
    <property type="match status" value="1"/>
</dbReference>
<dbReference type="InterPro" id="IPR011059">
    <property type="entry name" value="Metal-dep_hydrolase_composite"/>
</dbReference>
<accession>A0A6G7PUL5</accession>
<gene>
    <name evidence="2" type="ORF">G4V39_03355</name>
</gene>